<accession>A0ACB7UVL7</accession>
<keyword evidence="2" id="KW-1185">Reference proteome</keyword>
<dbReference type="EC" id="1.1.1.34" evidence="1"/>
<gene>
    <name evidence="1" type="ORF">IHE45_14G142300</name>
</gene>
<dbReference type="EMBL" id="CM037024">
    <property type="protein sequence ID" value="KAH7664783.1"/>
    <property type="molecule type" value="Genomic_DNA"/>
</dbReference>
<comment type="caution">
    <text evidence="1">The sequence shown here is derived from an EMBL/GenBank/DDBJ whole genome shotgun (WGS) entry which is preliminary data.</text>
</comment>
<keyword evidence="1" id="KW-0560">Oxidoreductase</keyword>
<evidence type="ECO:0000313" key="1">
    <source>
        <dbReference type="EMBL" id="KAH7664783.1"/>
    </source>
</evidence>
<protein>
    <submittedName>
        <fullName evidence="1">Hydroxymethylglutaryl-CoA reductase (NADPH) protein</fullName>
        <ecNumber evidence="1">1.1.1.34</ecNumber>
    </submittedName>
</protein>
<dbReference type="Proteomes" id="UP000827976">
    <property type="component" value="Chromosome 14"/>
</dbReference>
<sequence>MESTRDRRTKEMGVDRRRLNVFIQKVFTVLFFTSLYVLMRGWRQKLTTGGGPRSDLVHNRSFTNPAEIGAAVSLAVSSVYILYSLYRYYFEFVEEEDVSSDYDRSESRRSHHHDHFD</sequence>
<proteinExistence type="predicted"/>
<evidence type="ECO:0000313" key="2">
    <source>
        <dbReference type="Proteomes" id="UP000827976"/>
    </source>
</evidence>
<reference evidence="2" key="1">
    <citation type="journal article" date="2022" name="Nat. Commun.">
        <title>Chromosome evolution and the genetic basis of agronomically important traits in greater yam.</title>
        <authorList>
            <person name="Bredeson J.V."/>
            <person name="Lyons J.B."/>
            <person name="Oniyinde I.O."/>
            <person name="Okereke N.R."/>
            <person name="Kolade O."/>
            <person name="Nnabue I."/>
            <person name="Nwadili C.O."/>
            <person name="Hribova E."/>
            <person name="Parker M."/>
            <person name="Nwogha J."/>
            <person name="Shu S."/>
            <person name="Carlson J."/>
            <person name="Kariba R."/>
            <person name="Muthemba S."/>
            <person name="Knop K."/>
            <person name="Barton G.J."/>
            <person name="Sherwood A.V."/>
            <person name="Lopez-Montes A."/>
            <person name="Asiedu R."/>
            <person name="Jamnadass R."/>
            <person name="Muchugi A."/>
            <person name="Goodstein D."/>
            <person name="Egesi C.N."/>
            <person name="Featherston J."/>
            <person name="Asfaw A."/>
            <person name="Simpson G.G."/>
            <person name="Dolezel J."/>
            <person name="Hendre P.S."/>
            <person name="Van Deynze A."/>
            <person name="Kumar P.L."/>
            <person name="Obidiegwu J.E."/>
            <person name="Bhattacharjee R."/>
            <person name="Rokhsar D.S."/>
        </authorList>
    </citation>
    <scope>NUCLEOTIDE SEQUENCE [LARGE SCALE GENOMIC DNA]</scope>
    <source>
        <strain evidence="2">cv. TDa95/00328</strain>
    </source>
</reference>
<organism evidence="1 2">
    <name type="scientific">Dioscorea alata</name>
    <name type="common">Purple yam</name>
    <dbReference type="NCBI Taxonomy" id="55571"/>
    <lineage>
        <taxon>Eukaryota</taxon>
        <taxon>Viridiplantae</taxon>
        <taxon>Streptophyta</taxon>
        <taxon>Embryophyta</taxon>
        <taxon>Tracheophyta</taxon>
        <taxon>Spermatophyta</taxon>
        <taxon>Magnoliopsida</taxon>
        <taxon>Liliopsida</taxon>
        <taxon>Dioscoreales</taxon>
        <taxon>Dioscoreaceae</taxon>
        <taxon>Dioscorea</taxon>
    </lineage>
</organism>
<name>A0ACB7UVL7_DIOAL</name>